<name>A0ABD3RQK8_9LAMI</name>
<protein>
    <submittedName>
        <fullName evidence="1">Uncharacterized protein</fullName>
    </submittedName>
</protein>
<dbReference type="AlphaFoldDB" id="A0ABD3RQK8"/>
<evidence type="ECO:0000313" key="2">
    <source>
        <dbReference type="Proteomes" id="UP001634393"/>
    </source>
</evidence>
<evidence type="ECO:0000313" key="1">
    <source>
        <dbReference type="EMBL" id="KAL3815158.1"/>
    </source>
</evidence>
<gene>
    <name evidence="1" type="ORF">ACJIZ3_016426</name>
</gene>
<dbReference type="Proteomes" id="UP001634393">
    <property type="component" value="Unassembled WGS sequence"/>
</dbReference>
<reference evidence="1 2" key="1">
    <citation type="submission" date="2024-12" db="EMBL/GenBank/DDBJ databases">
        <title>The unique morphological basis and parallel evolutionary history of personate flowers in Penstemon.</title>
        <authorList>
            <person name="Depatie T.H."/>
            <person name="Wessinger C.A."/>
        </authorList>
    </citation>
    <scope>NUCLEOTIDE SEQUENCE [LARGE SCALE GENOMIC DNA]</scope>
    <source>
        <strain evidence="1">WTNN_2</strain>
        <tissue evidence="1">Leaf</tissue>
    </source>
</reference>
<comment type="caution">
    <text evidence="1">The sequence shown here is derived from an EMBL/GenBank/DDBJ whole genome shotgun (WGS) entry which is preliminary data.</text>
</comment>
<accession>A0ABD3RQK8</accession>
<keyword evidence="2" id="KW-1185">Reference proteome</keyword>
<dbReference type="EMBL" id="JBJXBP010000008">
    <property type="protein sequence ID" value="KAL3815158.1"/>
    <property type="molecule type" value="Genomic_DNA"/>
</dbReference>
<sequence>MIVKQTGILHKGRYFQYAMLSVNLKM</sequence>
<proteinExistence type="predicted"/>
<organism evidence="1 2">
    <name type="scientific">Penstemon smallii</name>
    <dbReference type="NCBI Taxonomy" id="265156"/>
    <lineage>
        <taxon>Eukaryota</taxon>
        <taxon>Viridiplantae</taxon>
        <taxon>Streptophyta</taxon>
        <taxon>Embryophyta</taxon>
        <taxon>Tracheophyta</taxon>
        <taxon>Spermatophyta</taxon>
        <taxon>Magnoliopsida</taxon>
        <taxon>eudicotyledons</taxon>
        <taxon>Gunneridae</taxon>
        <taxon>Pentapetalae</taxon>
        <taxon>asterids</taxon>
        <taxon>lamiids</taxon>
        <taxon>Lamiales</taxon>
        <taxon>Plantaginaceae</taxon>
        <taxon>Cheloneae</taxon>
        <taxon>Penstemon</taxon>
    </lineage>
</organism>